<evidence type="ECO:0000256" key="4">
    <source>
        <dbReference type="ARBA" id="ARBA00012792"/>
    </source>
</evidence>
<comment type="cofactor">
    <cofactor evidence="18">
        <name>[4Fe-4S] cluster</name>
        <dbReference type="ChEBI" id="CHEBI:49883"/>
    </cofactor>
    <text evidence="18">Binds 1 [4Fe-4S] cluster.</text>
</comment>
<dbReference type="InParanoid" id="E4XTE4"/>
<dbReference type="FunCoup" id="E4XTE4">
    <property type="interactions" value="455"/>
</dbReference>
<dbReference type="GO" id="GO:0022904">
    <property type="term" value="P:respiratory electron transport chain"/>
    <property type="evidence" value="ECO:0007669"/>
    <property type="project" value="TreeGrafter"/>
</dbReference>
<evidence type="ECO:0000256" key="5">
    <source>
        <dbReference type="ARBA" id="ARBA00016766"/>
    </source>
</evidence>
<evidence type="ECO:0000256" key="10">
    <source>
        <dbReference type="ARBA" id="ARBA00022723"/>
    </source>
</evidence>
<dbReference type="PROSITE" id="PS00198">
    <property type="entry name" value="4FE4S_FER_1"/>
    <property type="match status" value="1"/>
</dbReference>
<evidence type="ECO:0000256" key="16">
    <source>
        <dbReference type="ARBA" id="ARBA00046167"/>
    </source>
</evidence>
<keyword evidence="13 18" id="KW-0408">Iron</keyword>
<keyword evidence="18" id="KW-0496">Mitochondrion</keyword>
<dbReference type="UniPathway" id="UPA00223">
    <property type="reaction ID" value="UER01006"/>
</dbReference>
<dbReference type="Pfam" id="PF13085">
    <property type="entry name" value="Fer2_3"/>
    <property type="match status" value="1"/>
</dbReference>
<evidence type="ECO:0000256" key="11">
    <source>
        <dbReference type="ARBA" id="ARBA00022982"/>
    </source>
</evidence>
<evidence type="ECO:0000256" key="17">
    <source>
        <dbReference type="ARBA" id="ARBA00049220"/>
    </source>
</evidence>
<dbReference type="GO" id="GO:0008177">
    <property type="term" value="F:succinate dehydrogenase (quinone) activity"/>
    <property type="evidence" value="ECO:0007669"/>
    <property type="project" value="UniProtKB-EC"/>
</dbReference>
<comment type="pathway">
    <text evidence="2 18">Carbohydrate metabolism; tricarboxylic acid cycle; fumarate from succinate (eukaryal route): step 1/1.</text>
</comment>
<dbReference type="PANTHER" id="PTHR11921:SF29">
    <property type="entry name" value="SUCCINATE DEHYDROGENASE [UBIQUINONE] IRON-SULFUR SUBUNIT, MITOCHONDRIAL"/>
    <property type="match status" value="1"/>
</dbReference>
<dbReference type="InterPro" id="IPR025192">
    <property type="entry name" value="Succ_DH/fum_Rdtase_N"/>
</dbReference>
<dbReference type="FunFam" id="1.10.1060.10:FF:000001">
    <property type="entry name" value="Succinate dehydrogenase iron-sulfur subunit SdhB"/>
    <property type="match status" value="1"/>
</dbReference>
<comment type="catalytic activity">
    <reaction evidence="17">
        <text>a quinone + succinate = fumarate + a quinol</text>
        <dbReference type="Rhea" id="RHEA:40523"/>
        <dbReference type="ChEBI" id="CHEBI:24646"/>
        <dbReference type="ChEBI" id="CHEBI:29806"/>
        <dbReference type="ChEBI" id="CHEBI:30031"/>
        <dbReference type="ChEBI" id="CHEBI:132124"/>
        <dbReference type="EC" id="1.3.5.1"/>
    </reaction>
</comment>
<dbReference type="FunFam" id="3.10.20.30:FF:000007">
    <property type="entry name" value="Succinate dehydrogenase [ubiquinone] iron-sulfur subunit, mitochondrial"/>
    <property type="match status" value="1"/>
</dbReference>
<keyword evidence="10 18" id="KW-0479">Metal-binding</keyword>
<dbReference type="SUPFAM" id="SSF46548">
    <property type="entry name" value="alpha-helical ferredoxin"/>
    <property type="match status" value="1"/>
</dbReference>
<dbReference type="OrthoDB" id="1696654at2759"/>
<dbReference type="EC" id="1.3.5.1" evidence="4 18"/>
<dbReference type="Gene3D" id="3.10.20.30">
    <property type="match status" value="1"/>
</dbReference>
<evidence type="ECO:0000256" key="9">
    <source>
        <dbReference type="ARBA" id="ARBA00022714"/>
    </source>
</evidence>
<evidence type="ECO:0000313" key="21">
    <source>
        <dbReference type="EMBL" id="CBY13006.1"/>
    </source>
</evidence>
<name>E4XTE4_OIKDI</name>
<dbReference type="PANTHER" id="PTHR11921">
    <property type="entry name" value="SUCCINATE DEHYDROGENASE IRON-SULFUR PROTEIN"/>
    <property type="match status" value="1"/>
</dbReference>
<comment type="cofactor">
    <cofactor evidence="18">
        <name>[2Fe-2S] cluster</name>
        <dbReference type="ChEBI" id="CHEBI:190135"/>
    </cofactor>
    <text evidence="18">Binds 1 [2Fe-2S] cluster.</text>
</comment>
<keyword evidence="14 18" id="KW-0411">Iron-sulfur</keyword>
<dbReference type="InterPro" id="IPR017896">
    <property type="entry name" value="4Fe4S_Fe-S-bd"/>
</dbReference>
<dbReference type="NCBIfam" id="NF004616">
    <property type="entry name" value="PRK05950.1"/>
    <property type="match status" value="1"/>
</dbReference>
<dbReference type="Proteomes" id="UP000001307">
    <property type="component" value="Unassembled WGS sequence"/>
</dbReference>
<keyword evidence="6" id="KW-0813">Transport</keyword>
<comment type="subcellular location">
    <subcellularLocation>
        <location evidence="1 18">Mitochondrion inner membrane</location>
        <topology evidence="1 18">Peripheral membrane protein</topology>
        <orientation evidence="1 18">Matrix side</orientation>
    </subcellularLocation>
</comment>
<evidence type="ECO:0000256" key="2">
    <source>
        <dbReference type="ARBA" id="ARBA00004788"/>
    </source>
</evidence>
<dbReference type="InterPro" id="IPR001041">
    <property type="entry name" value="2Fe-2S_ferredoxin-type"/>
</dbReference>
<dbReference type="NCBIfam" id="TIGR00384">
    <property type="entry name" value="dhsB"/>
    <property type="match status" value="1"/>
</dbReference>
<evidence type="ECO:0000259" key="19">
    <source>
        <dbReference type="PROSITE" id="PS51085"/>
    </source>
</evidence>
<keyword evidence="15 18" id="KW-0003">3Fe-4S</keyword>
<keyword evidence="9 18" id="KW-0001">2Fe-2S</keyword>
<evidence type="ECO:0000256" key="12">
    <source>
        <dbReference type="ARBA" id="ARBA00023002"/>
    </source>
</evidence>
<dbReference type="InterPro" id="IPR017900">
    <property type="entry name" value="4Fe4S_Fe_S_CS"/>
</dbReference>
<keyword evidence="8" id="KW-0816">Tricarboxylic acid cycle</keyword>
<keyword evidence="22" id="KW-1185">Reference proteome</keyword>
<dbReference type="GO" id="GO:0046872">
    <property type="term" value="F:metal ion binding"/>
    <property type="evidence" value="ECO:0007669"/>
    <property type="project" value="UniProtKB-KW"/>
</dbReference>
<reference evidence="21" key="1">
    <citation type="journal article" date="2010" name="Science">
        <title>Plasticity of animal genome architecture unmasked by rapid evolution of a pelagic tunicate.</title>
        <authorList>
            <person name="Denoeud F."/>
            <person name="Henriet S."/>
            <person name="Mungpakdee S."/>
            <person name="Aury J.M."/>
            <person name="Da Silva C."/>
            <person name="Brinkmann H."/>
            <person name="Mikhaleva J."/>
            <person name="Olsen L.C."/>
            <person name="Jubin C."/>
            <person name="Canestro C."/>
            <person name="Bouquet J.M."/>
            <person name="Danks G."/>
            <person name="Poulain J."/>
            <person name="Campsteijn C."/>
            <person name="Adamski M."/>
            <person name="Cross I."/>
            <person name="Yadetie F."/>
            <person name="Muffato M."/>
            <person name="Louis A."/>
            <person name="Butcher S."/>
            <person name="Tsagkogeorga G."/>
            <person name="Konrad A."/>
            <person name="Singh S."/>
            <person name="Jensen M.F."/>
            <person name="Cong E.H."/>
            <person name="Eikeseth-Otteraa H."/>
            <person name="Noel B."/>
            <person name="Anthouard V."/>
            <person name="Porcel B.M."/>
            <person name="Kachouri-Lafond R."/>
            <person name="Nishino A."/>
            <person name="Ugolini M."/>
            <person name="Chourrout P."/>
            <person name="Nishida H."/>
            <person name="Aasland R."/>
            <person name="Huzurbazar S."/>
            <person name="Westhof E."/>
            <person name="Delsuc F."/>
            <person name="Lehrach H."/>
            <person name="Reinhardt R."/>
            <person name="Weissenbach J."/>
            <person name="Roy S.W."/>
            <person name="Artiguenave F."/>
            <person name="Postlethwait J.H."/>
            <person name="Manak J.R."/>
            <person name="Thompson E.M."/>
            <person name="Jaillon O."/>
            <person name="Du Pasquier L."/>
            <person name="Boudinot P."/>
            <person name="Liberles D.A."/>
            <person name="Volff J.N."/>
            <person name="Philippe H."/>
            <person name="Lenhard B."/>
            <person name="Roest Crollius H."/>
            <person name="Wincker P."/>
            <person name="Chourrout D."/>
        </authorList>
    </citation>
    <scope>NUCLEOTIDE SEQUENCE [LARGE SCALE GENOMIC DNA]</scope>
</reference>
<dbReference type="InterPro" id="IPR050573">
    <property type="entry name" value="SDH/FRD_Iron-Sulfur"/>
</dbReference>
<dbReference type="PROSITE" id="PS51379">
    <property type="entry name" value="4FE4S_FER_2"/>
    <property type="match status" value="1"/>
</dbReference>
<keyword evidence="12" id="KW-0560">Oxidoreductase</keyword>
<keyword evidence="18" id="KW-0472">Membrane</keyword>
<comment type="function">
    <text evidence="18">Iron-sulfur protein (IP) subunit of succinate dehydrogenase (SDH) that is involved in complex II of the mitochondrial electron transport chain and is responsible for transferring electrons from succinate to ubiquinone (coenzyme Q).</text>
</comment>
<comment type="similarity">
    <text evidence="3 18">Belongs to the succinate dehydrogenase/fumarate reductase iron-sulfur protein family.</text>
</comment>
<gene>
    <name evidence="21" type="ORF">GSOID_T00003082001</name>
</gene>
<evidence type="ECO:0000256" key="1">
    <source>
        <dbReference type="ARBA" id="ARBA00004443"/>
    </source>
</evidence>
<dbReference type="GO" id="GO:0009055">
    <property type="term" value="F:electron transfer activity"/>
    <property type="evidence" value="ECO:0007669"/>
    <property type="project" value="InterPro"/>
</dbReference>
<evidence type="ECO:0000256" key="14">
    <source>
        <dbReference type="ARBA" id="ARBA00023014"/>
    </source>
</evidence>
<dbReference type="InterPro" id="IPR004489">
    <property type="entry name" value="Succ_DH/fum_Rdtase_Fe-S"/>
</dbReference>
<comment type="function">
    <text evidence="16">Iron-sulfur protein (IP) subunit of the succinate dehydrogenase complex (mitochondrial respiratory chain complex II), responsible for transferring electrons from succinate to ubiquinone (coenzyme Q). SDH also oxidizes malate to the non-canonical enol form of oxaloacetate, enol-oxaloacetate. Enol-oxaloacetate, which is a potent inhibitor of the succinate dehydrogenase activity, is further isomerized into keto-oxaloacetate.</text>
</comment>
<dbReference type="InterPro" id="IPR006058">
    <property type="entry name" value="2Fe2S_fd_BS"/>
</dbReference>
<keyword evidence="7 18" id="KW-0004">4Fe-4S</keyword>
<comment type="cofactor">
    <cofactor evidence="18">
        <name>[3Fe-4S] cluster</name>
        <dbReference type="ChEBI" id="CHEBI:21137"/>
    </cofactor>
    <text evidence="18">Binds 1 [3Fe-4S] cluster.</text>
</comment>
<dbReference type="SUPFAM" id="SSF54292">
    <property type="entry name" value="2Fe-2S ferredoxin-like"/>
    <property type="match status" value="1"/>
</dbReference>
<organism evidence="21">
    <name type="scientific">Oikopleura dioica</name>
    <name type="common">Tunicate</name>
    <dbReference type="NCBI Taxonomy" id="34765"/>
    <lineage>
        <taxon>Eukaryota</taxon>
        <taxon>Metazoa</taxon>
        <taxon>Chordata</taxon>
        <taxon>Tunicata</taxon>
        <taxon>Appendicularia</taxon>
        <taxon>Copelata</taxon>
        <taxon>Oikopleuridae</taxon>
        <taxon>Oikopleura</taxon>
    </lineage>
</organism>
<evidence type="ECO:0000256" key="3">
    <source>
        <dbReference type="ARBA" id="ARBA00009433"/>
    </source>
</evidence>
<keyword evidence="11" id="KW-0249">Electron transport</keyword>
<dbReference type="GO" id="GO:0051537">
    <property type="term" value="F:2 iron, 2 sulfur cluster binding"/>
    <property type="evidence" value="ECO:0007669"/>
    <property type="project" value="UniProtKB-KW"/>
</dbReference>
<evidence type="ECO:0000256" key="7">
    <source>
        <dbReference type="ARBA" id="ARBA00022485"/>
    </source>
</evidence>
<proteinExistence type="inferred from homology"/>
<dbReference type="EMBL" id="FN653153">
    <property type="protein sequence ID" value="CBY13006.1"/>
    <property type="molecule type" value="Genomic_DNA"/>
</dbReference>
<dbReference type="PROSITE" id="PS51085">
    <property type="entry name" value="2FE2S_FER_2"/>
    <property type="match status" value="1"/>
</dbReference>
<sequence length="275" mass="31533">MLRQVTTQSKKFSVTLKAAALSNPVPVDKGEKEFQIYRWNPDDGGQPRMETYKVDMNKCGPMVLDALIMIKNEIDPTLTFRRSCREGICGSCAMNIDGVNNLACLSYCTDVGKTTKIWPLPHMYVVKDLVPDMNNFYAQYKSIEPWLKKRDETPRTTENYQSEADRAKLDGLYECILCACCSTSCPSYWWNGDKYLGPAIIQQAYRWLIDSRDDYTAERLEKMNDAYSVFKCHTIMNCTKSCPKHLNPAWAIAEVKIIDIFPDAHIIFLDQKDVD</sequence>
<dbReference type="GO" id="GO:0051538">
    <property type="term" value="F:3 iron, 4 sulfur cluster binding"/>
    <property type="evidence" value="ECO:0007669"/>
    <property type="project" value="UniProtKB-KW"/>
</dbReference>
<dbReference type="Pfam" id="PF13534">
    <property type="entry name" value="Fer4_17"/>
    <property type="match status" value="1"/>
</dbReference>
<dbReference type="PROSITE" id="PS00197">
    <property type="entry name" value="2FE2S_FER_1"/>
    <property type="match status" value="1"/>
</dbReference>
<dbReference type="GO" id="GO:0006099">
    <property type="term" value="P:tricarboxylic acid cycle"/>
    <property type="evidence" value="ECO:0007669"/>
    <property type="project" value="UniProtKB-UniPathway"/>
</dbReference>
<dbReference type="GO" id="GO:0005743">
    <property type="term" value="C:mitochondrial inner membrane"/>
    <property type="evidence" value="ECO:0007669"/>
    <property type="project" value="UniProtKB-SubCell"/>
</dbReference>
<feature type="domain" description="4Fe-4S ferredoxin-type" evidence="20">
    <location>
        <begin position="165"/>
        <end position="195"/>
    </location>
</feature>
<dbReference type="InterPro" id="IPR012675">
    <property type="entry name" value="Beta-grasp_dom_sf"/>
</dbReference>
<dbReference type="AlphaFoldDB" id="E4XTE4"/>
<keyword evidence="18" id="KW-0999">Mitochondrion inner membrane</keyword>
<evidence type="ECO:0000313" key="22">
    <source>
        <dbReference type="Proteomes" id="UP000001307"/>
    </source>
</evidence>
<evidence type="ECO:0000256" key="13">
    <source>
        <dbReference type="ARBA" id="ARBA00023004"/>
    </source>
</evidence>
<dbReference type="InterPro" id="IPR036010">
    <property type="entry name" value="2Fe-2S_ferredoxin-like_sf"/>
</dbReference>
<evidence type="ECO:0000256" key="8">
    <source>
        <dbReference type="ARBA" id="ARBA00022532"/>
    </source>
</evidence>
<protein>
    <recommendedName>
        <fullName evidence="5 18">Succinate dehydrogenase [ubiquinone] iron-sulfur subunit, mitochondrial</fullName>
        <ecNumber evidence="4 18">1.3.5.1</ecNumber>
    </recommendedName>
</protein>
<dbReference type="Gene3D" id="1.10.1060.10">
    <property type="entry name" value="Alpha-helical ferredoxin"/>
    <property type="match status" value="1"/>
</dbReference>
<dbReference type="GO" id="GO:0051539">
    <property type="term" value="F:4 iron, 4 sulfur cluster binding"/>
    <property type="evidence" value="ECO:0007669"/>
    <property type="project" value="UniProtKB-KW"/>
</dbReference>
<evidence type="ECO:0000256" key="18">
    <source>
        <dbReference type="RuleBase" id="RU361237"/>
    </source>
</evidence>
<feature type="domain" description="2Fe-2S ferredoxin-type" evidence="19">
    <location>
        <begin position="34"/>
        <end position="123"/>
    </location>
</feature>
<evidence type="ECO:0000259" key="20">
    <source>
        <dbReference type="PROSITE" id="PS51379"/>
    </source>
</evidence>
<evidence type="ECO:0000256" key="15">
    <source>
        <dbReference type="ARBA" id="ARBA00023291"/>
    </source>
</evidence>
<evidence type="ECO:0000256" key="6">
    <source>
        <dbReference type="ARBA" id="ARBA00022448"/>
    </source>
</evidence>
<accession>E4XTE4</accession>
<dbReference type="InterPro" id="IPR009051">
    <property type="entry name" value="Helical_ferredxn"/>
</dbReference>